<dbReference type="PANTHER" id="PTHR46317">
    <property type="entry name" value="HYDROLASE OF PHP SUPERFAMILY-RELATED PROTEIN"/>
    <property type="match status" value="1"/>
</dbReference>
<keyword evidence="2 4" id="KW-0479">Metal-binding</keyword>
<name>A0A0M1N450_9BACL</name>
<evidence type="ECO:0000313" key="5">
    <source>
        <dbReference type="EMBL" id="KOR76805.1"/>
    </source>
</evidence>
<dbReference type="InterPro" id="IPR032466">
    <property type="entry name" value="Metal_Hydrolase"/>
</dbReference>
<dbReference type="PANTHER" id="PTHR46317:SF1">
    <property type="entry name" value="HYDROLASE, TATD FAMILY"/>
    <property type="match status" value="1"/>
</dbReference>
<keyword evidence="3" id="KW-0378">Hydrolase</keyword>
<gene>
    <name evidence="5" type="ORF">AM231_23000</name>
</gene>
<feature type="binding site" evidence="4">
    <location>
        <position position="149"/>
    </location>
    <ligand>
        <name>a divalent metal cation</name>
        <dbReference type="ChEBI" id="CHEBI:60240"/>
        <label>2</label>
    </ligand>
</feature>
<sequence length="272" mass="31424">MKTSLRQTEADFPLMDTHIHLDLYEASDQQKILADMQHSEVQSVISVSMHLASCKRNLELARQNAPMVRPAFGYHPEQALPSSAEMNELLEWMAEHSDEMLAVGEVGLPYYARLEAQSKGRSWDNRPYEQLLDQFIAFAKEHHKPVILHAVYEDADIACDLLEKHKLTRAHFHWFKGSRNTLQRMADRGYYISFTPDILYDDEIRDIASRYPEHLVMTETDGPWPFEGQFTGQMTHPRMTSAVAAAWAELRGLSLPEGRKQLYENAMRLYDL</sequence>
<feature type="binding site" evidence="4">
    <location>
        <position position="221"/>
    </location>
    <ligand>
        <name>a divalent metal cation</name>
        <dbReference type="ChEBI" id="CHEBI:60240"/>
        <label>1</label>
    </ligand>
</feature>
<proteinExistence type="inferred from homology"/>
<organism evidence="5 6">
    <name type="scientific">Paenibacillus solani</name>
    <dbReference type="NCBI Taxonomy" id="1705565"/>
    <lineage>
        <taxon>Bacteria</taxon>
        <taxon>Bacillati</taxon>
        <taxon>Bacillota</taxon>
        <taxon>Bacilli</taxon>
        <taxon>Bacillales</taxon>
        <taxon>Paenibacillaceae</taxon>
        <taxon>Paenibacillus</taxon>
    </lineage>
</organism>
<dbReference type="GO" id="GO:0016788">
    <property type="term" value="F:hydrolase activity, acting on ester bonds"/>
    <property type="evidence" value="ECO:0007669"/>
    <property type="project" value="InterPro"/>
</dbReference>
<dbReference type="Gene3D" id="3.20.20.140">
    <property type="entry name" value="Metal-dependent hydrolases"/>
    <property type="match status" value="1"/>
</dbReference>
<dbReference type="OrthoDB" id="9775608at2"/>
<dbReference type="AlphaFoldDB" id="A0A0M1N450"/>
<dbReference type="EMBL" id="LIUT01000006">
    <property type="protein sequence ID" value="KOR76805.1"/>
    <property type="molecule type" value="Genomic_DNA"/>
</dbReference>
<evidence type="ECO:0000313" key="6">
    <source>
        <dbReference type="Proteomes" id="UP000036932"/>
    </source>
</evidence>
<reference evidence="6" key="1">
    <citation type="submission" date="2015-08" db="EMBL/GenBank/DDBJ databases">
        <title>Genome sequencing project for genomic taxonomy and phylogenomics of Bacillus-like bacteria.</title>
        <authorList>
            <person name="Liu B."/>
            <person name="Wang J."/>
            <person name="Zhu Y."/>
            <person name="Liu G."/>
            <person name="Chen Q."/>
            <person name="Chen Z."/>
            <person name="Lan J."/>
            <person name="Che J."/>
            <person name="Ge C."/>
            <person name="Shi H."/>
            <person name="Pan Z."/>
            <person name="Liu X."/>
        </authorList>
    </citation>
    <scope>NUCLEOTIDE SEQUENCE [LARGE SCALE GENOMIC DNA]</scope>
    <source>
        <strain evidence="6">FJAT-22460</strain>
    </source>
</reference>
<dbReference type="SUPFAM" id="SSF51556">
    <property type="entry name" value="Metallo-dependent hydrolases"/>
    <property type="match status" value="1"/>
</dbReference>
<dbReference type="PATRIC" id="fig|1705565.3.peg.738"/>
<comment type="caution">
    <text evidence="5">The sequence shown here is derived from an EMBL/GenBank/DDBJ whole genome shotgun (WGS) entry which is preliminary data.</text>
</comment>
<dbReference type="Pfam" id="PF01026">
    <property type="entry name" value="TatD_DNase"/>
    <property type="match status" value="1"/>
</dbReference>
<dbReference type="InterPro" id="IPR001130">
    <property type="entry name" value="TatD-like"/>
</dbReference>
<feature type="binding site" evidence="4">
    <location>
        <position position="105"/>
    </location>
    <ligand>
        <name>a divalent metal cation</name>
        <dbReference type="ChEBI" id="CHEBI:60240"/>
        <label>1</label>
    </ligand>
</feature>
<accession>A0A0M1N450</accession>
<evidence type="ECO:0000256" key="4">
    <source>
        <dbReference type="PIRSR" id="PIRSR005902-1"/>
    </source>
</evidence>
<evidence type="ECO:0000256" key="3">
    <source>
        <dbReference type="ARBA" id="ARBA00022801"/>
    </source>
</evidence>
<keyword evidence="6" id="KW-1185">Reference proteome</keyword>
<feature type="binding site" evidence="4">
    <location>
        <position position="173"/>
    </location>
    <ligand>
        <name>a divalent metal cation</name>
        <dbReference type="ChEBI" id="CHEBI:60240"/>
        <label>2</label>
    </ligand>
</feature>
<feature type="binding site" evidence="4">
    <location>
        <position position="20"/>
    </location>
    <ligand>
        <name>a divalent metal cation</name>
        <dbReference type="ChEBI" id="CHEBI:60240"/>
        <label>1</label>
    </ligand>
</feature>
<feature type="binding site" evidence="4">
    <location>
        <position position="18"/>
    </location>
    <ligand>
        <name>a divalent metal cation</name>
        <dbReference type="ChEBI" id="CHEBI:60240"/>
        <label>1</label>
    </ligand>
</feature>
<dbReference type="CDD" id="cd01310">
    <property type="entry name" value="TatD_DNAse"/>
    <property type="match status" value="1"/>
</dbReference>
<comment type="similarity">
    <text evidence="1">Belongs to the metallo-dependent hydrolases superfamily. TatD-type hydrolase family.</text>
</comment>
<dbReference type="PIRSF" id="PIRSF005902">
    <property type="entry name" value="DNase_TatD"/>
    <property type="match status" value="1"/>
</dbReference>
<protein>
    <submittedName>
        <fullName evidence="5">DNAase</fullName>
    </submittedName>
</protein>
<dbReference type="GO" id="GO:0046872">
    <property type="term" value="F:metal ion binding"/>
    <property type="evidence" value="ECO:0007669"/>
    <property type="project" value="UniProtKB-KW"/>
</dbReference>
<evidence type="ECO:0000256" key="2">
    <source>
        <dbReference type="ARBA" id="ARBA00022723"/>
    </source>
</evidence>
<dbReference type="Proteomes" id="UP000036932">
    <property type="component" value="Unassembled WGS sequence"/>
</dbReference>
<dbReference type="RefSeq" id="WP_053490180.1">
    <property type="nucleotide sequence ID" value="NZ_LIUT01000006.1"/>
</dbReference>
<evidence type="ECO:0000256" key="1">
    <source>
        <dbReference type="ARBA" id="ARBA00009275"/>
    </source>
</evidence>